<name>A0A2Z6RQW0_9GLOM</name>
<accession>A0A2Z6RQW0</accession>
<dbReference type="Proteomes" id="UP000247702">
    <property type="component" value="Unassembled WGS sequence"/>
</dbReference>
<feature type="region of interest" description="Disordered" evidence="1">
    <location>
        <begin position="85"/>
        <end position="150"/>
    </location>
</feature>
<reference evidence="2 3" key="1">
    <citation type="submission" date="2017-11" db="EMBL/GenBank/DDBJ databases">
        <title>The genome of Rhizophagus clarus HR1 reveals common genetic basis of auxotrophy among arbuscular mycorrhizal fungi.</title>
        <authorList>
            <person name="Kobayashi Y."/>
        </authorList>
    </citation>
    <scope>NUCLEOTIDE SEQUENCE [LARGE SCALE GENOMIC DNA]</scope>
    <source>
        <strain evidence="2 3">HR1</strain>
    </source>
</reference>
<evidence type="ECO:0000313" key="2">
    <source>
        <dbReference type="EMBL" id="GBC04681.1"/>
    </source>
</evidence>
<evidence type="ECO:0000256" key="1">
    <source>
        <dbReference type="SAM" id="MobiDB-lite"/>
    </source>
</evidence>
<sequence length="270" mass="29474">MFNLANLVFKKKLNLIWYSKKSLIDPTTAPKCGRKRAEVSPEPVSDTSESVSRKNNSNGATAPKCGRKKAEILPEPVTDTSELVLRKNGATAPKCGRKKAEISPEPVMDTTESIIDKILAEDGDNQQSTSTSTKHSRNIKETVISRKKNKGTAASSSLYDLLDDDDDLQVSNHEFNGIEDDLNVIEIESVQSPIASPLYSKASTPESFISYHQDALLTMLPRPSSAPEPRSNSTSTNFFHSHEATATSSNSGILNTQNKMVPSPFSKMTT</sequence>
<proteinExistence type="predicted"/>
<keyword evidence="3" id="KW-1185">Reference proteome</keyword>
<dbReference type="AlphaFoldDB" id="A0A2Z6RQW0"/>
<dbReference type="EMBL" id="BEXD01003960">
    <property type="protein sequence ID" value="GBC04681.1"/>
    <property type="molecule type" value="Genomic_DNA"/>
</dbReference>
<feature type="region of interest" description="Disordered" evidence="1">
    <location>
        <begin position="27"/>
        <end position="73"/>
    </location>
</feature>
<organism evidence="2 3">
    <name type="scientific">Rhizophagus clarus</name>
    <dbReference type="NCBI Taxonomy" id="94130"/>
    <lineage>
        <taxon>Eukaryota</taxon>
        <taxon>Fungi</taxon>
        <taxon>Fungi incertae sedis</taxon>
        <taxon>Mucoromycota</taxon>
        <taxon>Glomeromycotina</taxon>
        <taxon>Glomeromycetes</taxon>
        <taxon>Glomerales</taxon>
        <taxon>Glomeraceae</taxon>
        <taxon>Rhizophagus</taxon>
    </lineage>
</organism>
<protein>
    <submittedName>
        <fullName evidence="2">Uncharacterized protein</fullName>
    </submittedName>
</protein>
<feature type="compositionally biased region" description="Polar residues" evidence="1">
    <location>
        <begin position="45"/>
        <end position="60"/>
    </location>
</feature>
<gene>
    <name evidence="2" type="ORF">RclHR1_05800008</name>
</gene>
<evidence type="ECO:0000313" key="3">
    <source>
        <dbReference type="Proteomes" id="UP000247702"/>
    </source>
</evidence>
<comment type="caution">
    <text evidence="2">The sequence shown here is derived from an EMBL/GenBank/DDBJ whole genome shotgun (WGS) entry which is preliminary data.</text>
</comment>
<feature type="region of interest" description="Disordered" evidence="1">
    <location>
        <begin position="244"/>
        <end position="270"/>
    </location>
</feature>